<reference evidence="1 2" key="1">
    <citation type="journal article" date="2013" name="BMC Genomics">
        <title>Reconstruction of the lipid metabolism for the microalga Monoraphidium neglectum from its genome sequence reveals characteristics suitable for biofuel production.</title>
        <authorList>
            <person name="Bogen C."/>
            <person name="Al-Dilaimi A."/>
            <person name="Albersmeier A."/>
            <person name="Wichmann J."/>
            <person name="Grundmann M."/>
            <person name="Rupp O."/>
            <person name="Lauersen K.J."/>
            <person name="Blifernez-Klassen O."/>
            <person name="Kalinowski J."/>
            <person name="Goesmann A."/>
            <person name="Mussgnug J.H."/>
            <person name="Kruse O."/>
        </authorList>
    </citation>
    <scope>NUCLEOTIDE SEQUENCE [LARGE SCALE GENOMIC DNA]</scope>
    <source>
        <strain evidence="1 2">SAG 48.87</strain>
    </source>
</reference>
<dbReference type="RefSeq" id="XP_013892265.1">
    <property type="nucleotide sequence ID" value="XM_014036811.1"/>
</dbReference>
<organism evidence="1 2">
    <name type="scientific">Monoraphidium neglectum</name>
    <dbReference type="NCBI Taxonomy" id="145388"/>
    <lineage>
        <taxon>Eukaryota</taxon>
        <taxon>Viridiplantae</taxon>
        <taxon>Chlorophyta</taxon>
        <taxon>core chlorophytes</taxon>
        <taxon>Chlorophyceae</taxon>
        <taxon>CS clade</taxon>
        <taxon>Sphaeropleales</taxon>
        <taxon>Selenastraceae</taxon>
        <taxon>Monoraphidium</taxon>
    </lineage>
</organism>
<gene>
    <name evidence="1" type="ORF">MNEG_14718</name>
</gene>
<dbReference type="AlphaFoldDB" id="A0A0D2MDF3"/>
<dbReference type="EMBL" id="KK104927">
    <property type="protein sequence ID" value="KIY93245.1"/>
    <property type="molecule type" value="Genomic_DNA"/>
</dbReference>
<evidence type="ECO:0000313" key="2">
    <source>
        <dbReference type="Proteomes" id="UP000054498"/>
    </source>
</evidence>
<proteinExistence type="predicted"/>
<dbReference type="KEGG" id="mng:MNEG_14718"/>
<dbReference type="GeneID" id="25732307"/>
<sequence length="241" mass="26450">MVFYMRFKCPYEVVGCPMTVLLGLPRVDANSDSGGLVAYFYGGMCLHPYKAPAIGQLRGVNRTKAVAAAEGKGTKMSHQEMLVSRPGDQQMTANVSACGVNANVLAQARREANSKKWRYDLPPLEALRQLAMREKQQDAVTLGELGVAKGRVLGVVDSITHMTDGAVVVVIADEAVWMYSQLRNQGLANKVLVDFCDSKVQDTDGRKFMTFVAMIDNPAAETLSAHRPRPIELFRVVTQDR</sequence>
<keyword evidence="2" id="KW-1185">Reference proteome</keyword>
<evidence type="ECO:0000313" key="1">
    <source>
        <dbReference type="EMBL" id="KIY93245.1"/>
    </source>
</evidence>
<accession>A0A0D2MDF3</accession>
<protein>
    <submittedName>
        <fullName evidence="1">Uncharacterized protein</fullName>
    </submittedName>
</protein>
<dbReference type="Proteomes" id="UP000054498">
    <property type="component" value="Unassembled WGS sequence"/>
</dbReference>
<name>A0A0D2MDF3_9CHLO</name>